<organism evidence="2 3">
    <name type="scientific">Castilleja foliolosa</name>
    <dbReference type="NCBI Taxonomy" id="1961234"/>
    <lineage>
        <taxon>Eukaryota</taxon>
        <taxon>Viridiplantae</taxon>
        <taxon>Streptophyta</taxon>
        <taxon>Embryophyta</taxon>
        <taxon>Tracheophyta</taxon>
        <taxon>Spermatophyta</taxon>
        <taxon>Magnoliopsida</taxon>
        <taxon>eudicotyledons</taxon>
        <taxon>Gunneridae</taxon>
        <taxon>Pentapetalae</taxon>
        <taxon>asterids</taxon>
        <taxon>lamiids</taxon>
        <taxon>Lamiales</taxon>
        <taxon>Orobanchaceae</taxon>
        <taxon>Pedicularideae</taxon>
        <taxon>Castillejinae</taxon>
        <taxon>Castilleja</taxon>
    </lineage>
</organism>
<evidence type="ECO:0000313" key="3">
    <source>
        <dbReference type="Proteomes" id="UP001632038"/>
    </source>
</evidence>
<comment type="caution">
    <text evidence="2">The sequence shown here is derived from an EMBL/GenBank/DDBJ whole genome shotgun (WGS) entry which is preliminary data.</text>
</comment>
<reference evidence="3" key="1">
    <citation type="journal article" date="2024" name="IScience">
        <title>Strigolactones Initiate the Formation of Haustorium-like Structures in Castilleja.</title>
        <authorList>
            <person name="Buerger M."/>
            <person name="Peterson D."/>
            <person name="Chory J."/>
        </authorList>
    </citation>
    <scope>NUCLEOTIDE SEQUENCE [LARGE SCALE GENOMIC DNA]</scope>
</reference>
<feature type="region of interest" description="Disordered" evidence="1">
    <location>
        <begin position="204"/>
        <end position="223"/>
    </location>
</feature>
<sequence length="223" mass="25295">MEDSKVVIETEKDEDEHDVTDCEVLSLCDLPYAATHHSKEQNQNDHNTPQDDDSDFIFCSVSKQPQMCAADEVFYQGRILPFYDNIRSASSSDNHLSSGGGGGEQSKSRFSAIKQKTVRFNYRKKSSAWDIFRPGLLISQPVEIDFQDLKKRYHRKSRNCGEKKKKMKQRSFLIGGCRCCSSDAVDAVRAKVVVKRSALPVDEQNLLGQKSPKKRLPDKPTFK</sequence>
<keyword evidence="3" id="KW-1185">Reference proteome</keyword>
<dbReference type="PANTHER" id="PTHR33922:SF2">
    <property type="entry name" value="OS07G0589600 PROTEIN"/>
    <property type="match status" value="1"/>
</dbReference>
<gene>
    <name evidence="2" type="ORF">CASFOL_018125</name>
</gene>
<evidence type="ECO:0000313" key="2">
    <source>
        <dbReference type="EMBL" id="KAL3637677.1"/>
    </source>
</evidence>
<dbReference type="Proteomes" id="UP001632038">
    <property type="component" value="Unassembled WGS sequence"/>
</dbReference>
<protein>
    <submittedName>
        <fullName evidence="2">Uncharacterized protein</fullName>
    </submittedName>
</protein>
<accession>A0ABD3D6R8</accession>
<dbReference type="AlphaFoldDB" id="A0ABD3D6R8"/>
<dbReference type="EMBL" id="JAVIJP010000023">
    <property type="protein sequence ID" value="KAL3637677.1"/>
    <property type="molecule type" value="Genomic_DNA"/>
</dbReference>
<name>A0ABD3D6R8_9LAMI</name>
<evidence type="ECO:0000256" key="1">
    <source>
        <dbReference type="SAM" id="MobiDB-lite"/>
    </source>
</evidence>
<dbReference type="PANTHER" id="PTHR33922">
    <property type="entry name" value="OS01G0888066 PROTEIN-RELATED"/>
    <property type="match status" value="1"/>
</dbReference>
<proteinExistence type="predicted"/>